<dbReference type="InterPro" id="IPR019338">
    <property type="entry name" value="Ribosomal_bL35m"/>
</dbReference>
<dbReference type="InterPro" id="IPR037229">
    <property type="entry name" value="Ribosomal_bL35_sf"/>
</dbReference>
<keyword evidence="3" id="KW-0809">Transit peptide</keyword>
<dbReference type="EMBL" id="LR025003">
    <property type="protein sequence ID" value="SVE94622.1"/>
    <property type="molecule type" value="mRNA"/>
</dbReference>
<evidence type="ECO:0000256" key="2">
    <source>
        <dbReference type="ARBA" id="ARBA00006598"/>
    </source>
</evidence>
<dbReference type="PANTHER" id="PTHR15909:SF0">
    <property type="entry name" value="LARGE RIBOSOMAL SUBUNIT PROTEIN BL35M"/>
    <property type="match status" value="1"/>
</dbReference>
<evidence type="ECO:0000256" key="3">
    <source>
        <dbReference type="ARBA" id="ARBA00022946"/>
    </source>
</evidence>
<dbReference type="GO" id="GO:0005739">
    <property type="term" value="C:mitochondrion"/>
    <property type="evidence" value="ECO:0007669"/>
    <property type="project" value="UniProtKB-SubCell"/>
</dbReference>
<keyword evidence="6" id="KW-0687">Ribonucleoprotein</keyword>
<evidence type="ECO:0000256" key="1">
    <source>
        <dbReference type="ARBA" id="ARBA00004173"/>
    </source>
</evidence>
<keyword evidence="5" id="KW-0496">Mitochondrion</keyword>
<evidence type="ECO:0000256" key="9">
    <source>
        <dbReference type="SAM" id="MobiDB-lite"/>
    </source>
</evidence>
<proteinExistence type="evidence at transcript level"/>
<dbReference type="Pfam" id="PF01632">
    <property type="entry name" value="Ribosomal_L35p"/>
    <property type="match status" value="1"/>
</dbReference>
<name>A0A4Y7NN34_9CRUS</name>
<dbReference type="SUPFAM" id="SSF143034">
    <property type="entry name" value="L35p-like"/>
    <property type="match status" value="1"/>
</dbReference>
<dbReference type="GO" id="GO:0003735">
    <property type="term" value="F:structural constituent of ribosome"/>
    <property type="evidence" value="ECO:0007669"/>
    <property type="project" value="InterPro"/>
</dbReference>
<dbReference type="AlphaFoldDB" id="A0A4Y7NN34"/>
<comment type="similarity">
    <text evidence="2">Belongs to the bacterial ribosomal protein bL35 family.</text>
</comment>
<dbReference type="GO" id="GO:0006412">
    <property type="term" value="P:translation"/>
    <property type="evidence" value="ECO:0007669"/>
    <property type="project" value="InterPro"/>
</dbReference>
<protein>
    <recommendedName>
        <fullName evidence="7">Large ribosomal subunit protein bL35m</fullName>
    </recommendedName>
    <alternativeName>
        <fullName evidence="8">39S ribosomal protein L35, mitochondrial</fullName>
    </alternativeName>
</protein>
<evidence type="ECO:0000256" key="5">
    <source>
        <dbReference type="ARBA" id="ARBA00023128"/>
    </source>
</evidence>
<gene>
    <name evidence="10" type="primary">EOG090X0J5E</name>
</gene>
<sequence length="246" mass="27790">MPDRLSSERWRKLRPTALEAAELCGGGAAVATTPTGGNRGAGVGTDSVTTVGEETAVSSEFSGTWPIVFMPDDIWASSGITRIELGYSSSNDTTGVCPLLAASIIMVELFERKSWFRAGVRPPPSGHRHKPKRADTANTMQQTRSVTKWSLKKGKRKTVKAVVKRFYRLGWDAWIRPMVGRNKRHWSKTAKQKCRAEKHVFCNATQSTLLDKMVTKYWRKRRFYVDDIYEPYHQREEYPASAVKPH</sequence>
<evidence type="ECO:0000256" key="4">
    <source>
        <dbReference type="ARBA" id="ARBA00022980"/>
    </source>
</evidence>
<comment type="subcellular location">
    <subcellularLocation>
        <location evidence="1">Mitochondrion</location>
    </subcellularLocation>
</comment>
<dbReference type="InterPro" id="IPR021137">
    <property type="entry name" value="Ribosomal_bL35-like"/>
</dbReference>
<evidence type="ECO:0000256" key="8">
    <source>
        <dbReference type="ARBA" id="ARBA00035418"/>
    </source>
</evidence>
<feature type="compositionally biased region" description="Polar residues" evidence="9">
    <location>
        <begin position="136"/>
        <end position="146"/>
    </location>
</feature>
<evidence type="ECO:0000256" key="7">
    <source>
        <dbReference type="ARBA" id="ARBA00035273"/>
    </source>
</evidence>
<evidence type="ECO:0000256" key="6">
    <source>
        <dbReference type="ARBA" id="ARBA00023274"/>
    </source>
</evidence>
<feature type="region of interest" description="Disordered" evidence="9">
    <location>
        <begin position="120"/>
        <end position="146"/>
    </location>
</feature>
<dbReference type="GO" id="GO:0005840">
    <property type="term" value="C:ribosome"/>
    <property type="evidence" value="ECO:0007669"/>
    <property type="project" value="UniProtKB-KW"/>
</dbReference>
<reference evidence="10" key="1">
    <citation type="submission" date="2018-08" db="EMBL/GenBank/DDBJ databases">
        <authorList>
            <person name="Cornetti L."/>
        </authorList>
    </citation>
    <scope>NUCLEOTIDE SEQUENCE</scope>
    <source>
        <strain evidence="10">OM-SAIQ-clone2</strain>
    </source>
</reference>
<dbReference type="GO" id="GO:1990904">
    <property type="term" value="C:ribonucleoprotein complex"/>
    <property type="evidence" value="ECO:0007669"/>
    <property type="project" value="UniProtKB-KW"/>
</dbReference>
<organism evidence="10">
    <name type="scientific">Simocephalus serrulatus</name>
    <dbReference type="NCBI Taxonomy" id="117539"/>
    <lineage>
        <taxon>Eukaryota</taxon>
        <taxon>Metazoa</taxon>
        <taxon>Ecdysozoa</taxon>
        <taxon>Arthropoda</taxon>
        <taxon>Crustacea</taxon>
        <taxon>Branchiopoda</taxon>
        <taxon>Diplostraca</taxon>
        <taxon>Cladocera</taxon>
        <taxon>Anomopoda</taxon>
        <taxon>Daphniidae</taxon>
        <taxon>Simocephalus</taxon>
    </lineage>
</organism>
<accession>A0A4Y7NN34</accession>
<keyword evidence="4" id="KW-0689">Ribosomal protein</keyword>
<evidence type="ECO:0000313" key="10">
    <source>
        <dbReference type="EMBL" id="SVE94622.1"/>
    </source>
</evidence>
<dbReference type="PANTHER" id="PTHR15909">
    <property type="entry name" value="39S RIBOSOMAL PROTEIN L35, MITOCHONDRIAL"/>
    <property type="match status" value="1"/>
</dbReference>